<gene>
    <name evidence="1" type="ORF">GQF03_15235</name>
</gene>
<dbReference type="PANTHER" id="PTHR43422:SF3">
    <property type="entry name" value="THIAMINE THIAZOLE SYNTHASE"/>
    <property type="match status" value="1"/>
</dbReference>
<dbReference type="InterPro" id="IPR036188">
    <property type="entry name" value="FAD/NAD-bd_sf"/>
</dbReference>
<dbReference type="RefSeq" id="WP_161340133.1">
    <property type="nucleotide sequence ID" value="NZ_JBHSDG010000003.1"/>
</dbReference>
<name>A0A845MIN4_9PROT</name>
<proteinExistence type="predicted"/>
<organism evidence="1 2">
    <name type="scientific">Sneathiella chungangensis</name>
    <dbReference type="NCBI Taxonomy" id="1418234"/>
    <lineage>
        <taxon>Bacteria</taxon>
        <taxon>Pseudomonadati</taxon>
        <taxon>Pseudomonadota</taxon>
        <taxon>Alphaproteobacteria</taxon>
        <taxon>Sneathiellales</taxon>
        <taxon>Sneathiellaceae</taxon>
        <taxon>Sneathiella</taxon>
    </lineage>
</organism>
<dbReference type="SUPFAM" id="SSF51905">
    <property type="entry name" value="FAD/NAD(P)-binding domain"/>
    <property type="match status" value="1"/>
</dbReference>
<dbReference type="EMBL" id="WTVA01000015">
    <property type="protein sequence ID" value="MZR23689.1"/>
    <property type="molecule type" value="Genomic_DNA"/>
</dbReference>
<dbReference type="Gene3D" id="3.50.50.60">
    <property type="entry name" value="FAD/NAD(P)-binding domain"/>
    <property type="match status" value="1"/>
</dbReference>
<dbReference type="Proteomes" id="UP000445696">
    <property type="component" value="Unassembled WGS sequence"/>
</dbReference>
<dbReference type="PANTHER" id="PTHR43422">
    <property type="entry name" value="THIAMINE THIAZOLE SYNTHASE"/>
    <property type="match status" value="1"/>
</dbReference>
<dbReference type="AlphaFoldDB" id="A0A845MIN4"/>
<keyword evidence="2" id="KW-1185">Reference proteome</keyword>
<dbReference type="OrthoDB" id="9790035at2"/>
<accession>A0A845MIN4</accession>
<evidence type="ECO:0000313" key="1">
    <source>
        <dbReference type="EMBL" id="MZR23689.1"/>
    </source>
</evidence>
<evidence type="ECO:0000313" key="2">
    <source>
        <dbReference type="Proteomes" id="UP000445696"/>
    </source>
</evidence>
<sequence>MTKTAIIAGGSIAGLATARALAQSFDRVLVLESDQIESGVAARKGTPQANHVHGLLKGGGDAFTELFPGLPEHLARAGAVSCNFCNEVRWYINKKWMPRFAGSLVIYFQSRPLLETCIREEVAAQPNIEILDQCRVEDFVLDDNRRKIIAAVVRNRNGEDETVAGDFFVDAMGRGSFFPRWLKREGFGDVPEDHVKVDLGYASCFMELPDEPRDWKSILIYPKGPAEVRGSTLVQVEQGKWLLTLAGYHNDHPPADINGFLDFAKSLPQPDIYEAVKNARTLSDIRLHKFPHGQWRHYDELPDFPLGIVPVGDTNASLNPLFGQGMSVAALSVAALAKYAKTTNFDDPESLQDLTATYFKALRRIFATPWDLALGQDFRYPETAGKKPAGLKLKNILKSIILGSSSTEIIENFYRIVHLVEKETSFYHPKWVPKYITGRVKKDP</sequence>
<protein>
    <submittedName>
        <fullName evidence="1">FAD-dependent oxidoreductase</fullName>
    </submittedName>
</protein>
<comment type="caution">
    <text evidence="1">The sequence shown here is derived from an EMBL/GenBank/DDBJ whole genome shotgun (WGS) entry which is preliminary data.</text>
</comment>
<dbReference type="Pfam" id="PF12831">
    <property type="entry name" value="FAD_oxidored"/>
    <property type="match status" value="1"/>
</dbReference>
<reference evidence="1 2" key="1">
    <citation type="journal article" date="2014" name="Int. J. Syst. Evol. Microbiol.">
        <title>Sneathiella chungangensis sp. nov., isolated from a marine sand, and emended description of the genus Sneathiella.</title>
        <authorList>
            <person name="Siamphan C."/>
            <person name="Kim H."/>
            <person name="Lee J.S."/>
            <person name="Kim W."/>
        </authorList>
    </citation>
    <scope>NUCLEOTIDE SEQUENCE [LARGE SCALE GENOMIC DNA]</scope>
    <source>
        <strain evidence="1 2">KCTC 32476</strain>
    </source>
</reference>